<organism evidence="9">
    <name type="scientific">Naegleria gruberi</name>
    <name type="common">Amoeba</name>
    <dbReference type="NCBI Taxonomy" id="5762"/>
    <lineage>
        <taxon>Eukaryota</taxon>
        <taxon>Discoba</taxon>
        <taxon>Heterolobosea</taxon>
        <taxon>Tetramitia</taxon>
        <taxon>Eutetramitia</taxon>
        <taxon>Vahlkampfiidae</taxon>
        <taxon>Naegleria</taxon>
    </lineage>
</organism>
<evidence type="ECO:0000313" key="8">
    <source>
        <dbReference type="EMBL" id="EFC39876.1"/>
    </source>
</evidence>
<evidence type="ECO:0000256" key="4">
    <source>
        <dbReference type="ARBA" id="ARBA00023136"/>
    </source>
</evidence>
<proteinExistence type="predicted"/>
<gene>
    <name evidence="8" type="ORF">NAEGRDRAFT_72332</name>
</gene>
<dbReference type="EMBL" id="GG738896">
    <property type="protein sequence ID" value="EFC39876.1"/>
    <property type="molecule type" value="Genomic_DNA"/>
</dbReference>
<dbReference type="OMA" id="HSQPCPD"/>
<dbReference type="GO" id="GO:0016020">
    <property type="term" value="C:membrane"/>
    <property type="evidence" value="ECO:0007669"/>
    <property type="project" value="UniProtKB-SubCell"/>
</dbReference>
<dbReference type="VEuPathDB" id="AmoebaDB:NAEGRDRAFT_72332"/>
<dbReference type="eggNOG" id="KOG0748">
    <property type="taxonomic scope" value="Eukaryota"/>
</dbReference>
<evidence type="ECO:0000256" key="1">
    <source>
        <dbReference type="ARBA" id="ARBA00004141"/>
    </source>
</evidence>
<feature type="compositionally biased region" description="Polar residues" evidence="6">
    <location>
        <begin position="14"/>
        <end position="30"/>
    </location>
</feature>
<dbReference type="GeneID" id="8854359"/>
<feature type="binding site" evidence="5">
    <location>
        <position position="339"/>
    </location>
    <ligand>
        <name>Zn(2+)</name>
        <dbReference type="ChEBI" id="CHEBI:29105"/>
    </ligand>
</feature>
<sequence>MAIDTKSELRKRTQQSIKTEDIATTSTSPEQLKDHQHQHNHHQHHHEENMHAHELFQSMKAESKRLIFDPKNYPKEKVFCSQADKHKIPVYMYEKYVWGGYRMNLSFKEAFLSIFQINNETVNNWTAILSALVFFYFTIDVIFFWEPTLIGETKNGYSSYFNHVVSENFLEKSMFVVYCVSSIITFGASLFYHWFSCMSESAFHTLLRIDISSIALLIGGSYYPPLYYAFYCTQSVGVFYISTITILCLSCVAMFIIPRFSREDYRQFRVRVFGFTALYGLCPLVHIIYLYGFDNDALNNRLLGIMYMYLCYAAGVFFYSTKLPERLWPGKFDIFCHSHQFWHIFVFSATLLHFYNCVYMKTESGVCFAPLPNT</sequence>
<protein>
    <submittedName>
        <fullName evidence="8">Predicted protein</fullName>
    </submittedName>
</protein>
<dbReference type="InParanoid" id="D2VTK2"/>
<evidence type="ECO:0000256" key="2">
    <source>
        <dbReference type="ARBA" id="ARBA00022692"/>
    </source>
</evidence>
<evidence type="ECO:0000256" key="7">
    <source>
        <dbReference type="SAM" id="Phobius"/>
    </source>
</evidence>
<reference evidence="8 9" key="1">
    <citation type="journal article" date="2010" name="Cell">
        <title>The genome of Naegleria gruberi illuminates early eukaryotic versatility.</title>
        <authorList>
            <person name="Fritz-Laylin L.K."/>
            <person name="Prochnik S.E."/>
            <person name="Ginger M.L."/>
            <person name="Dacks J.B."/>
            <person name="Carpenter M.L."/>
            <person name="Field M.C."/>
            <person name="Kuo A."/>
            <person name="Paredez A."/>
            <person name="Chapman J."/>
            <person name="Pham J."/>
            <person name="Shu S."/>
            <person name="Neupane R."/>
            <person name="Cipriano M."/>
            <person name="Mancuso J."/>
            <person name="Tu H."/>
            <person name="Salamov A."/>
            <person name="Lindquist E."/>
            <person name="Shapiro H."/>
            <person name="Lucas S."/>
            <person name="Grigoriev I.V."/>
            <person name="Cande W.Z."/>
            <person name="Fulton C."/>
            <person name="Rokhsar D.S."/>
            <person name="Dawson S.C."/>
        </authorList>
    </citation>
    <scope>NUCLEOTIDE SEQUENCE [LARGE SCALE GENOMIC DNA]</scope>
    <source>
        <strain evidence="8 9">NEG-M</strain>
    </source>
</reference>
<keyword evidence="3 7" id="KW-1133">Transmembrane helix</keyword>
<keyword evidence="5" id="KW-0479">Metal-binding</keyword>
<feature type="region of interest" description="Disordered" evidence="6">
    <location>
        <begin position="1"/>
        <end position="48"/>
    </location>
</feature>
<feature type="binding site" evidence="5">
    <location>
        <position position="193"/>
    </location>
    <ligand>
        <name>Zn(2+)</name>
        <dbReference type="ChEBI" id="CHEBI:29105"/>
    </ligand>
</feature>
<comment type="subcellular location">
    <subcellularLocation>
        <location evidence="1">Membrane</location>
        <topology evidence="1">Multi-pass membrane protein</topology>
    </subcellularLocation>
</comment>
<feature type="transmembrane region" description="Helical" evidence="7">
    <location>
        <begin position="237"/>
        <end position="258"/>
    </location>
</feature>
<feature type="transmembrane region" description="Helical" evidence="7">
    <location>
        <begin position="270"/>
        <end position="291"/>
    </location>
</feature>
<dbReference type="Proteomes" id="UP000006671">
    <property type="component" value="Unassembled WGS sequence"/>
</dbReference>
<evidence type="ECO:0000256" key="5">
    <source>
        <dbReference type="PIRSR" id="PIRSR604254-1"/>
    </source>
</evidence>
<feature type="compositionally biased region" description="Basic and acidic residues" evidence="6">
    <location>
        <begin position="1"/>
        <end position="11"/>
    </location>
</feature>
<feature type="transmembrane region" description="Helical" evidence="7">
    <location>
        <begin position="125"/>
        <end position="145"/>
    </location>
</feature>
<feature type="transmembrane region" description="Helical" evidence="7">
    <location>
        <begin position="207"/>
        <end position="225"/>
    </location>
</feature>
<feature type="transmembrane region" description="Helical" evidence="7">
    <location>
        <begin position="175"/>
        <end position="195"/>
    </location>
</feature>
<keyword evidence="2 7" id="KW-0812">Transmembrane</keyword>
<dbReference type="Pfam" id="PF03006">
    <property type="entry name" value="HlyIII"/>
    <property type="match status" value="1"/>
</dbReference>
<keyword evidence="4 7" id="KW-0472">Membrane</keyword>
<keyword evidence="5" id="KW-0862">Zinc</keyword>
<feature type="binding site" evidence="5">
    <location>
        <position position="343"/>
    </location>
    <ligand>
        <name>Zn(2+)</name>
        <dbReference type="ChEBI" id="CHEBI:29105"/>
    </ligand>
</feature>
<dbReference type="FunCoup" id="D2VTK2">
    <property type="interactions" value="35"/>
</dbReference>
<keyword evidence="9" id="KW-1185">Reference proteome</keyword>
<dbReference type="PANTHER" id="PTHR20855">
    <property type="entry name" value="ADIPOR/PROGESTIN RECEPTOR-RELATED"/>
    <property type="match status" value="1"/>
</dbReference>
<dbReference type="KEGG" id="ngr:NAEGRDRAFT_72332"/>
<dbReference type="STRING" id="5762.D2VTK2"/>
<dbReference type="OrthoDB" id="529367at2759"/>
<name>D2VTK2_NAEGR</name>
<accession>D2VTK2</accession>
<dbReference type="GO" id="GO:0038023">
    <property type="term" value="F:signaling receptor activity"/>
    <property type="evidence" value="ECO:0007669"/>
    <property type="project" value="TreeGrafter"/>
</dbReference>
<dbReference type="AlphaFoldDB" id="D2VTK2"/>
<dbReference type="InterPro" id="IPR004254">
    <property type="entry name" value="AdipoR/HlyIII-related"/>
</dbReference>
<evidence type="ECO:0000313" key="9">
    <source>
        <dbReference type="Proteomes" id="UP000006671"/>
    </source>
</evidence>
<dbReference type="RefSeq" id="XP_002672620.1">
    <property type="nucleotide sequence ID" value="XM_002672574.1"/>
</dbReference>
<evidence type="ECO:0000256" key="3">
    <source>
        <dbReference type="ARBA" id="ARBA00022989"/>
    </source>
</evidence>
<evidence type="ECO:0000256" key="6">
    <source>
        <dbReference type="SAM" id="MobiDB-lite"/>
    </source>
</evidence>
<feature type="transmembrane region" description="Helical" evidence="7">
    <location>
        <begin position="303"/>
        <end position="321"/>
    </location>
</feature>
<dbReference type="GO" id="GO:0046872">
    <property type="term" value="F:metal ion binding"/>
    <property type="evidence" value="ECO:0007669"/>
    <property type="project" value="UniProtKB-KW"/>
</dbReference>
<dbReference type="PANTHER" id="PTHR20855:SF42">
    <property type="match status" value="1"/>
</dbReference>